<dbReference type="STRING" id="69896.S284_04580"/>
<gene>
    <name evidence="5" type="primary">rlmB</name>
    <name evidence="5" type="ORF">PSSA1_v1c0220</name>
</gene>
<dbReference type="InterPro" id="IPR029064">
    <property type="entry name" value="Ribosomal_eL30-like_sf"/>
</dbReference>
<keyword evidence="3 5" id="KW-0808">Transferase</keyword>
<dbReference type="GO" id="GO:0006396">
    <property type="term" value="P:RNA processing"/>
    <property type="evidence" value="ECO:0007669"/>
    <property type="project" value="InterPro"/>
</dbReference>
<dbReference type="RefSeq" id="WP_122225300.1">
    <property type="nucleotide sequence ID" value="NZ_CP103785.1"/>
</dbReference>
<evidence type="ECO:0000313" key="6">
    <source>
        <dbReference type="Proteomes" id="UP000283896"/>
    </source>
</evidence>
<keyword evidence="6" id="KW-1185">Reference proteome</keyword>
<dbReference type="Gene3D" id="3.40.1280.10">
    <property type="match status" value="1"/>
</dbReference>
<dbReference type="OrthoDB" id="9794400at2"/>
<evidence type="ECO:0000256" key="2">
    <source>
        <dbReference type="ARBA" id="ARBA00022603"/>
    </source>
</evidence>
<evidence type="ECO:0000259" key="4">
    <source>
        <dbReference type="SMART" id="SM00967"/>
    </source>
</evidence>
<evidence type="ECO:0000313" key="5">
    <source>
        <dbReference type="EMBL" id="RMI89142.1"/>
    </source>
</evidence>
<sequence length="233" mass="26105">MLIYGKNTIKEAILAQRKIYQLYLDSNLKDSSFISFLRCYNVVYQLVDKAFLFDLTKQKSHQGVAAKVLDYQFYDLDSFIDATKLQRFLILDAINDPHNLGAILRTVEACHFDGVIISKKHQVPLNATVAKIACGALEYVKVFLVSNLHQTILKLQNHQFLIIGADSHATQPFNQIPVHQSLAIIVGNEGVGIRHLLKQKCDLLVKIPMQGKINSLNVSVAAALMMYAALLSH</sequence>
<proteinExistence type="inferred from homology"/>
<dbReference type="GO" id="GO:0008173">
    <property type="term" value="F:RNA methyltransferase activity"/>
    <property type="evidence" value="ECO:0007669"/>
    <property type="project" value="InterPro"/>
</dbReference>
<dbReference type="CDD" id="cd18103">
    <property type="entry name" value="SpoU-like_RlmB"/>
    <property type="match status" value="1"/>
</dbReference>
<dbReference type="Proteomes" id="UP000283896">
    <property type="component" value="Unassembled WGS sequence"/>
</dbReference>
<dbReference type="Gene3D" id="3.30.1330.30">
    <property type="match status" value="1"/>
</dbReference>
<dbReference type="SUPFAM" id="SSF55315">
    <property type="entry name" value="L30e-like"/>
    <property type="match status" value="1"/>
</dbReference>
<dbReference type="PANTHER" id="PTHR46429">
    <property type="entry name" value="23S RRNA (GUANOSINE-2'-O-)-METHYLTRANSFERASE RLMB"/>
    <property type="match status" value="1"/>
</dbReference>
<evidence type="ECO:0000256" key="3">
    <source>
        <dbReference type="ARBA" id="ARBA00022679"/>
    </source>
</evidence>
<comment type="caution">
    <text evidence="5">The sequence shown here is derived from an EMBL/GenBank/DDBJ whole genome shotgun (WGS) entry which is preliminary data.</text>
</comment>
<reference evidence="6" key="1">
    <citation type="submission" date="2016-11" db="EMBL/GenBank/DDBJ databases">
        <title>Genome sequence of Candidatus Phytoplasma solani strain SA-1.</title>
        <authorList>
            <person name="Haryono M."/>
            <person name="Samarzija I."/>
            <person name="Seruga Music M."/>
            <person name="Hogenhout S."/>
            <person name="Kuo C.-H."/>
        </authorList>
    </citation>
    <scope>NUCLEOTIDE SEQUENCE [LARGE SCALE GENOMIC DNA]</scope>
    <source>
        <strain evidence="6">SA-1</strain>
    </source>
</reference>
<name>A0A421NYU7_9MOLU</name>
<dbReference type="Pfam" id="PF00588">
    <property type="entry name" value="SpoU_methylase"/>
    <property type="match status" value="1"/>
</dbReference>
<feature type="domain" description="RNA 2-O ribose methyltransferase substrate binding" evidence="4">
    <location>
        <begin position="2"/>
        <end position="74"/>
    </location>
</feature>
<comment type="similarity">
    <text evidence="1">Belongs to the class IV-like SAM-binding methyltransferase superfamily. RNA methyltransferase TrmH family.</text>
</comment>
<dbReference type="FunFam" id="3.40.1280.10:FF:000008">
    <property type="entry name" value="Group 3 RNA methyltransferase TrmH"/>
    <property type="match status" value="1"/>
</dbReference>
<accession>A0A421NYU7</accession>
<dbReference type="InterPro" id="IPR013123">
    <property type="entry name" value="SpoU_subst-bd"/>
</dbReference>
<dbReference type="AlphaFoldDB" id="A0A421NYU7"/>
<dbReference type="InterPro" id="IPR029026">
    <property type="entry name" value="tRNA_m1G_MTases_N"/>
</dbReference>
<dbReference type="GO" id="GO:0032259">
    <property type="term" value="P:methylation"/>
    <property type="evidence" value="ECO:0007669"/>
    <property type="project" value="UniProtKB-KW"/>
</dbReference>
<keyword evidence="2 5" id="KW-0489">Methyltransferase</keyword>
<dbReference type="PANTHER" id="PTHR46429:SF1">
    <property type="entry name" value="23S RRNA (GUANOSINE-2'-O-)-METHYLTRANSFERASE RLMB"/>
    <property type="match status" value="1"/>
</dbReference>
<dbReference type="InterPro" id="IPR001537">
    <property type="entry name" value="SpoU_MeTrfase"/>
</dbReference>
<dbReference type="EMBL" id="MPBG01000001">
    <property type="protein sequence ID" value="RMI89142.1"/>
    <property type="molecule type" value="Genomic_DNA"/>
</dbReference>
<dbReference type="GO" id="GO:0003723">
    <property type="term" value="F:RNA binding"/>
    <property type="evidence" value="ECO:0007669"/>
    <property type="project" value="InterPro"/>
</dbReference>
<protein>
    <submittedName>
        <fullName evidence="5">23S rRNA methyltransferase</fullName>
    </submittedName>
</protein>
<dbReference type="InterPro" id="IPR029028">
    <property type="entry name" value="Alpha/beta_knot_MTases"/>
</dbReference>
<dbReference type="GO" id="GO:0005829">
    <property type="term" value="C:cytosol"/>
    <property type="evidence" value="ECO:0007669"/>
    <property type="project" value="TreeGrafter"/>
</dbReference>
<organism evidence="5 6">
    <name type="scientific">Candidatus Phytoplasma solani</name>
    <dbReference type="NCBI Taxonomy" id="69896"/>
    <lineage>
        <taxon>Bacteria</taxon>
        <taxon>Bacillati</taxon>
        <taxon>Mycoplasmatota</taxon>
        <taxon>Mollicutes</taxon>
        <taxon>Acholeplasmatales</taxon>
        <taxon>Acholeplasmataceae</taxon>
        <taxon>Candidatus Phytoplasma</taxon>
        <taxon>16SrXII (Stolbur group)</taxon>
    </lineage>
</organism>
<dbReference type="InterPro" id="IPR004441">
    <property type="entry name" value="rRNA_MeTrfase_TrmH"/>
</dbReference>
<dbReference type="SUPFAM" id="SSF75217">
    <property type="entry name" value="alpha/beta knot"/>
    <property type="match status" value="1"/>
</dbReference>
<dbReference type="Pfam" id="PF08032">
    <property type="entry name" value="SpoU_sub_bind"/>
    <property type="match status" value="1"/>
</dbReference>
<dbReference type="NCBIfam" id="TIGR00186">
    <property type="entry name" value="rRNA_methyl_3"/>
    <property type="match status" value="1"/>
</dbReference>
<dbReference type="SMART" id="SM00967">
    <property type="entry name" value="SpoU_sub_bind"/>
    <property type="match status" value="1"/>
</dbReference>
<evidence type="ECO:0000256" key="1">
    <source>
        <dbReference type="ARBA" id="ARBA00007228"/>
    </source>
</evidence>